<protein>
    <submittedName>
        <fullName evidence="3">Uncharacterized protein</fullName>
    </submittedName>
</protein>
<dbReference type="Proteomes" id="UP000095287">
    <property type="component" value="Unplaced"/>
</dbReference>
<dbReference type="AlphaFoldDB" id="A0A1I7YZD5"/>
<accession>A0A1I7YZD5</accession>
<keyword evidence="2" id="KW-1185">Reference proteome</keyword>
<keyword evidence="1" id="KW-0812">Transmembrane</keyword>
<dbReference type="WBParaSite" id="L893_g21247.t1">
    <property type="protein sequence ID" value="L893_g21247.t1"/>
    <property type="gene ID" value="L893_g21247"/>
</dbReference>
<evidence type="ECO:0000313" key="3">
    <source>
        <dbReference type="WBParaSite" id="L893_g21247.t1"/>
    </source>
</evidence>
<proteinExistence type="predicted"/>
<keyword evidence="1" id="KW-1133">Transmembrane helix</keyword>
<feature type="transmembrane region" description="Helical" evidence="1">
    <location>
        <begin position="43"/>
        <end position="60"/>
    </location>
</feature>
<sequence>MRDQRERRAVKVSNLVSGRCFDHPLLGTDFLNRLRRKVCGPQGSVVLCPLNVLLMLYFSYDEKKWEEGEKK</sequence>
<evidence type="ECO:0000313" key="2">
    <source>
        <dbReference type="Proteomes" id="UP000095287"/>
    </source>
</evidence>
<keyword evidence="1" id="KW-0472">Membrane</keyword>
<organism evidence="2 3">
    <name type="scientific">Steinernema glaseri</name>
    <dbReference type="NCBI Taxonomy" id="37863"/>
    <lineage>
        <taxon>Eukaryota</taxon>
        <taxon>Metazoa</taxon>
        <taxon>Ecdysozoa</taxon>
        <taxon>Nematoda</taxon>
        <taxon>Chromadorea</taxon>
        <taxon>Rhabditida</taxon>
        <taxon>Tylenchina</taxon>
        <taxon>Panagrolaimomorpha</taxon>
        <taxon>Strongyloidoidea</taxon>
        <taxon>Steinernematidae</taxon>
        <taxon>Steinernema</taxon>
    </lineage>
</organism>
<reference evidence="3" key="1">
    <citation type="submission" date="2016-11" db="UniProtKB">
        <authorList>
            <consortium name="WormBaseParasite"/>
        </authorList>
    </citation>
    <scope>IDENTIFICATION</scope>
</reference>
<name>A0A1I7YZD5_9BILA</name>
<evidence type="ECO:0000256" key="1">
    <source>
        <dbReference type="SAM" id="Phobius"/>
    </source>
</evidence>